<comment type="caution">
    <text evidence="15">The sequence shown here is derived from an EMBL/GenBank/DDBJ whole genome shotgun (WGS) entry which is preliminary data.</text>
</comment>
<dbReference type="InterPro" id="IPR000713">
    <property type="entry name" value="Mur_ligase_N"/>
</dbReference>
<name>A0A8J6QUD2_9BACT</name>
<dbReference type="GO" id="GO:0005524">
    <property type="term" value="F:ATP binding"/>
    <property type="evidence" value="ECO:0007669"/>
    <property type="project" value="UniProtKB-UniRule"/>
</dbReference>
<dbReference type="GO" id="GO:0071555">
    <property type="term" value="P:cell wall organization"/>
    <property type="evidence" value="ECO:0007669"/>
    <property type="project" value="UniProtKB-KW"/>
</dbReference>
<keyword evidence="1 10" id="KW-0963">Cytoplasm</keyword>
<evidence type="ECO:0000256" key="2">
    <source>
        <dbReference type="ARBA" id="ARBA00022598"/>
    </source>
</evidence>
<proteinExistence type="inferred from homology"/>
<dbReference type="NCBIfam" id="TIGR01143">
    <property type="entry name" value="murF"/>
    <property type="match status" value="1"/>
</dbReference>
<dbReference type="Proteomes" id="UP000632828">
    <property type="component" value="Unassembled WGS sequence"/>
</dbReference>
<dbReference type="AlphaFoldDB" id="A0A8J6QUD2"/>
<evidence type="ECO:0000256" key="11">
    <source>
        <dbReference type="RuleBase" id="RU004136"/>
    </source>
</evidence>
<dbReference type="Pfam" id="PF08245">
    <property type="entry name" value="Mur_ligase_M"/>
    <property type="match status" value="1"/>
</dbReference>
<comment type="subcellular location">
    <subcellularLocation>
        <location evidence="10 11">Cytoplasm</location>
    </subcellularLocation>
</comment>
<dbReference type="EC" id="6.3.2.10" evidence="10 11"/>
<dbReference type="InterPro" id="IPR013221">
    <property type="entry name" value="Mur_ligase_cen"/>
</dbReference>
<dbReference type="PANTHER" id="PTHR43024">
    <property type="entry name" value="UDP-N-ACETYLMURAMOYL-TRIPEPTIDE--D-ALANYL-D-ALANINE LIGASE"/>
    <property type="match status" value="1"/>
</dbReference>
<dbReference type="InterPro" id="IPR036615">
    <property type="entry name" value="Mur_ligase_C_dom_sf"/>
</dbReference>
<dbReference type="GO" id="GO:0005737">
    <property type="term" value="C:cytoplasm"/>
    <property type="evidence" value="ECO:0007669"/>
    <property type="project" value="UniProtKB-SubCell"/>
</dbReference>
<dbReference type="SUPFAM" id="SSF53244">
    <property type="entry name" value="MurD-like peptide ligases, peptide-binding domain"/>
    <property type="match status" value="1"/>
</dbReference>
<reference evidence="15" key="1">
    <citation type="submission" date="2020-09" db="EMBL/GenBank/DDBJ databases">
        <title>Pelobacter alkaliphilus sp. nov., a novel anaerobic arsenate-reducing bacterium from terrestrial mud volcano.</title>
        <authorList>
            <person name="Khomyakova M.A."/>
            <person name="Merkel A.Y."/>
            <person name="Slobodkin A.I."/>
        </authorList>
    </citation>
    <scope>NUCLEOTIDE SEQUENCE</scope>
    <source>
        <strain evidence="15">M08fum</strain>
    </source>
</reference>
<dbReference type="Gene3D" id="3.90.190.20">
    <property type="entry name" value="Mur ligase, C-terminal domain"/>
    <property type="match status" value="1"/>
</dbReference>
<dbReference type="InterPro" id="IPR036565">
    <property type="entry name" value="Mur-like_cat_sf"/>
</dbReference>
<dbReference type="InterPro" id="IPR051046">
    <property type="entry name" value="MurCDEF_CellWall_CoF430Synth"/>
</dbReference>
<evidence type="ECO:0000256" key="9">
    <source>
        <dbReference type="ARBA" id="ARBA00023316"/>
    </source>
</evidence>
<comment type="similarity">
    <text evidence="10">Belongs to the MurCDEF family. MurF subfamily.</text>
</comment>
<keyword evidence="2 10" id="KW-0436">Ligase</keyword>
<dbReference type="GO" id="GO:0009252">
    <property type="term" value="P:peptidoglycan biosynthetic process"/>
    <property type="evidence" value="ECO:0007669"/>
    <property type="project" value="UniProtKB-UniRule"/>
</dbReference>
<evidence type="ECO:0000256" key="5">
    <source>
        <dbReference type="ARBA" id="ARBA00022840"/>
    </source>
</evidence>
<comment type="function">
    <text evidence="10 11">Involved in cell wall formation. Catalyzes the final step in the synthesis of UDP-N-acetylmuramoyl-pentapeptide, the precursor of murein.</text>
</comment>
<evidence type="ECO:0000256" key="6">
    <source>
        <dbReference type="ARBA" id="ARBA00022960"/>
    </source>
</evidence>
<keyword evidence="3 10" id="KW-0132">Cell division</keyword>
<dbReference type="EMBL" id="JACWUN010000005">
    <property type="protein sequence ID" value="MBD1400145.1"/>
    <property type="molecule type" value="Genomic_DNA"/>
</dbReference>
<comment type="pathway">
    <text evidence="10 11">Cell wall biogenesis; peptidoglycan biosynthesis.</text>
</comment>
<dbReference type="InterPro" id="IPR004101">
    <property type="entry name" value="Mur_ligase_C"/>
</dbReference>
<accession>A0A8J6QUD2</accession>
<dbReference type="SUPFAM" id="SSF53623">
    <property type="entry name" value="MurD-like peptide ligases, catalytic domain"/>
    <property type="match status" value="1"/>
</dbReference>
<keyword evidence="6 10" id="KW-0133">Cell shape</keyword>
<dbReference type="PANTHER" id="PTHR43024:SF1">
    <property type="entry name" value="UDP-N-ACETYLMURAMOYL-TRIPEPTIDE--D-ALANYL-D-ALANINE LIGASE"/>
    <property type="match status" value="1"/>
</dbReference>
<comment type="catalytic activity">
    <reaction evidence="10 11">
        <text>D-alanyl-D-alanine + UDP-N-acetyl-alpha-D-muramoyl-L-alanyl-gamma-D-glutamyl-meso-2,6-diaminopimelate + ATP = UDP-N-acetyl-alpha-D-muramoyl-L-alanyl-gamma-D-glutamyl-meso-2,6-diaminopimeloyl-D-alanyl-D-alanine + ADP + phosphate + H(+)</text>
        <dbReference type="Rhea" id="RHEA:28374"/>
        <dbReference type="ChEBI" id="CHEBI:15378"/>
        <dbReference type="ChEBI" id="CHEBI:30616"/>
        <dbReference type="ChEBI" id="CHEBI:43474"/>
        <dbReference type="ChEBI" id="CHEBI:57822"/>
        <dbReference type="ChEBI" id="CHEBI:61386"/>
        <dbReference type="ChEBI" id="CHEBI:83905"/>
        <dbReference type="ChEBI" id="CHEBI:456216"/>
        <dbReference type="EC" id="6.3.2.10"/>
    </reaction>
</comment>
<sequence>MFDLERIARIVGGEFCGRKVNCELTGVSTDSRNMVPGALFVPLRGGRFDGHDYLSQAVKNGAAACLSEEVVEGLNVPVVRVADTLRALGDIAAAHRFQLQGPLIAITGSAGKTTTKEMLAGILTQVAPGLKTYGNFNNLIGLPLTLLRIEKSHQWAVVEMGTSALGEIERLTEIAQPTIGVITNIGEAHLETLHGLDGVSRAKGELYAGLKGGTAIINLDDERVAQLPVANGVKKRTYGLNARADVRGEHRVVEPDAVSFELLTADQRRSIRLPVPGVHNVHNALAAAAAALELDVSLEHVVRGLEEFVPVQGRMNLFPLASGGMLLDDSYNSNPLSARSALDALKALKGQGRKVAILGDMLELGEDAQLLHQALGERVAQVADVLITVGRHGEQLEMGALKAGMRKEQIYKVDHVAEAIEMVKSCHRTGDRLLVKGSRGVQLDRLVQELKAAGPDAAQRKG</sequence>
<dbReference type="Gene3D" id="3.40.1190.10">
    <property type="entry name" value="Mur-like, catalytic domain"/>
    <property type="match status" value="1"/>
</dbReference>
<evidence type="ECO:0000313" key="16">
    <source>
        <dbReference type="Proteomes" id="UP000632828"/>
    </source>
</evidence>
<keyword evidence="7 10" id="KW-0573">Peptidoglycan synthesis</keyword>
<dbReference type="RefSeq" id="WP_191154421.1">
    <property type="nucleotide sequence ID" value="NZ_JACWUN010000005.1"/>
</dbReference>
<protein>
    <recommendedName>
        <fullName evidence="10 11">UDP-N-acetylmuramoyl-tripeptide--D-alanyl-D-alanine ligase</fullName>
        <ecNumber evidence="10 11">6.3.2.10</ecNumber>
    </recommendedName>
    <alternativeName>
        <fullName evidence="10">D-alanyl-D-alanine-adding enzyme</fullName>
    </alternativeName>
</protein>
<evidence type="ECO:0000256" key="10">
    <source>
        <dbReference type="HAMAP-Rule" id="MF_02019"/>
    </source>
</evidence>
<gene>
    <name evidence="10" type="primary">murF</name>
    <name evidence="15" type="ORF">ICT70_05620</name>
</gene>
<evidence type="ECO:0000256" key="1">
    <source>
        <dbReference type="ARBA" id="ARBA00022490"/>
    </source>
</evidence>
<feature type="domain" description="Mur ligase C-terminal" evidence="13">
    <location>
        <begin position="313"/>
        <end position="439"/>
    </location>
</feature>
<evidence type="ECO:0000313" key="15">
    <source>
        <dbReference type="EMBL" id="MBD1400145.1"/>
    </source>
</evidence>
<dbReference type="UniPathway" id="UPA00219"/>
<dbReference type="InterPro" id="IPR035911">
    <property type="entry name" value="MurE/MurF_N"/>
</dbReference>
<feature type="domain" description="Mur ligase N-terminal catalytic" evidence="12">
    <location>
        <begin position="24"/>
        <end position="95"/>
    </location>
</feature>
<feature type="binding site" evidence="10">
    <location>
        <begin position="108"/>
        <end position="114"/>
    </location>
    <ligand>
        <name>ATP</name>
        <dbReference type="ChEBI" id="CHEBI:30616"/>
    </ligand>
</feature>
<keyword evidence="9 10" id="KW-0961">Cell wall biogenesis/degradation</keyword>
<keyword evidence="8 10" id="KW-0131">Cell cycle</keyword>
<keyword evidence="16" id="KW-1185">Reference proteome</keyword>
<dbReference type="SUPFAM" id="SSF63418">
    <property type="entry name" value="MurE/MurF N-terminal domain"/>
    <property type="match status" value="1"/>
</dbReference>
<dbReference type="HAMAP" id="MF_02019">
    <property type="entry name" value="MurF"/>
    <property type="match status" value="1"/>
</dbReference>
<dbReference type="Pfam" id="PF02875">
    <property type="entry name" value="Mur_ligase_C"/>
    <property type="match status" value="1"/>
</dbReference>
<keyword evidence="4 10" id="KW-0547">Nucleotide-binding</keyword>
<evidence type="ECO:0000256" key="4">
    <source>
        <dbReference type="ARBA" id="ARBA00022741"/>
    </source>
</evidence>
<dbReference type="InterPro" id="IPR005863">
    <property type="entry name" value="UDP-N-AcMur_synth"/>
</dbReference>
<dbReference type="GO" id="GO:0051301">
    <property type="term" value="P:cell division"/>
    <property type="evidence" value="ECO:0007669"/>
    <property type="project" value="UniProtKB-KW"/>
</dbReference>
<feature type="domain" description="Mur ligase central" evidence="14">
    <location>
        <begin position="106"/>
        <end position="291"/>
    </location>
</feature>
<evidence type="ECO:0000256" key="3">
    <source>
        <dbReference type="ARBA" id="ARBA00022618"/>
    </source>
</evidence>
<evidence type="ECO:0000259" key="12">
    <source>
        <dbReference type="Pfam" id="PF01225"/>
    </source>
</evidence>
<dbReference type="Gene3D" id="3.40.1390.10">
    <property type="entry name" value="MurE/MurF, N-terminal domain"/>
    <property type="match status" value="1"/>
</dbReference>
<keyword evidence="5 10" id="KW-0067">ATP-binding</keyword>
<evidence type="ECO:0000256" key="8">
    <source>
        <dbReference type="ARBA" id="ARBA00023306"/>
    </source>
</evidence>
<dbReference type="Pfam" id="PF01225">
    <property type="entry name" value="Mur_ligase"/>
    <property type="match status" value="1"/>
</dbReference>
<evidence type="ECO:0000256" key="7">
    <source>
        <dbReference type="ARBA" id="ARBA00022984"/>
    </source>
</evidence>
<evidence type="ECO:0000259" key="14">
    <source>
        <dbReference type="Pfam" id="PF08245"/>
    </source>
</evidence>
<evidence type="ECO:0000259" key="13">
    <source>
        <dbReference type="Pfam" id="PF02875"/>
    </source>
</evidence>
<dbReference type="GO" id="GO:0047480">
    <property type="term" value="F:UDP-N-acetylmuramoyl-tripeptide-D-alanyl-D-alanine ligase activity"/>
    <property type="evidence" value="ECO:0007669"/>
    <property type="project" value="UniProtKB-UniRule"/>
</dbReference>
<dbReference type="GO" id="GO:0008360">
    <property type="term" value="P:regulation of cell shape"/>
    <property type="evidence" value="ECO:0007669"/>
    <property type="project" value="UniProtKB-KW"/>
</dbReference>
<organism evidence="15 16">
    <name type="scientific">Pelovirga terrestris</name>
    <dbReference type="NCBI Taxonomy" id="2771352"/>
    <lineage>
        <taxon>Bacteria</taxon>
        <taxon>Pseudomonadati</taxon>
        <taxon>Thermodesulfobacteriota</taxon>
        <taxon>Desulfuromonadia</taxon>
        <taxon>Geobacterales</taxon>
        <taxon>Geobacteraceae</taxon>
        <taxon>Pelovirga</taxon>
    </lineage>
</organism>